<dbReference type="InterPro" id="IPR000504">
    <property type="entry name" value="RRM_dom"/>
</dbReference>
<accession>A0A9K3ICG1</accession>
<protein>
    <submittedName>
        <fullName evidence="3">RNA recognition motif domain, nucleotide-binding alpha-beta plait domain superfamily</fullName>
    </submittedName>
</protein>
<reference evidence="3" key="1">
    <citation type="journal article" date="2017" name="Nature">
        <title>The sunflower genome provides insights into oil metabolism, flowering and Asterid evolution.</title>
        <authorList>
            <person name="Badouin H."/>
            <person name="Gouzy J."/>
            <person name="Grassa C.J."/>
            <person name="Murat F."/>
            <person name="Staton S.E."/>
            <person name="Cottret L."/>
            <person name="Lelandais-Briere C."/>
            <person name="Owens G.L."/>
            <person name="Carrere S."/>
            <person name="Mayjonade B."/>
            <person name="Legrand L."/>
            <person name="Gill N."/>
            <person name="Kane N.C."/>
            <person name="Bowers J.E."/>
            <person name="Hubner S."/>
            <person name="Bellec A."/>
            <person name="Berard A."/>
            <person name="Berges H."/>
            <person name="Blanchet N."/>
            <person name="Boniface M.C."/>
            <person name="Brunel D."/>
            <person name="Catrice O."/>
            <person name="Chaidir N."/>
            <person name="Claudel C."/>
            <person name="Donnadieu C."/>
            <person name="Faraut T."/>
            <person name="Fievet G."/>
            <person name="Helmstetter N."/>
            <person name="King M."/>
            <person name="Knapp S.J."/>
            <person name="Lai Z."/>
            <person name="Le Paslier M.C."/>
            <person name="Lippi Y."/>
            <person name="Lorenzon L."/>
            <person name="Mandel J.R."/>
            <person name="Marage G."/>
            <person name="Marchand G."/>
            <person name="Marquand E."/>
            <person name="Bret-Mestries E."/>
            <person name="Morien E."/>
            <person name="Nambeesan S."/>
            <person name="Nguyen T."/>
            <person name="Pegot-Espagnet P."/>
            <person name="Pouilly N."/>
            <person name="Raftis F."/>
            <person name="Sallet E."/>
            <person name="Schiex T."/>
            <person name="Thomas J."/>
            <person name="Vandecasteele C."/>
            <person name="Vares D."/>
            <person name="Vear F."/>
            <person name="Vautrin S."/>
            <person name="Crespi M."/>
            <person name="Mangin B."/>
            <person name="Burke J.M."/>
            <person name="Salse J."/>
            <person name="Munos S."/>
            <person name="Vincourt P."/>
            <person name="Rieseberg L.H."/>
            <person name="Langlade N.B."/>
        </authorList>
    </citation>
    <scope>NUCLEOTIDE SEQUENCE</scope>
    <source>
        <tissue evidence="3">Leaves</tissue>
    </source>
</reference>
<comment type="caution">
    <text evidence="3">The sequence shown here is derived from an EMBL/GenBank/DDBJ whole genome shotgun (WGS) entry which is preliminary data.</text>
</comment>
<feature type="domain" description="RRM" evidence="2">
    <location>
        <begin position="17"/>
        <end position="94"/>
    </location>
</feature>
<gene>
    <name evidence="3" type="ORF">HanXRQr2_Chr08g0324961</name>
</gene>
<dbReference type="InterPro" id="IPR012677">
    <property type="entry name" value="Nucleotide-bd_a/b_plait_sf"/>
</dbReference>
<dbReference type="SMART" id="SM00360">
    <property type="entry name" value="RRM"/>
    <property type="match status" value="1"/>
</dbReference>
<keyword evidence="4" id="KW-1185">Reference proteome</keyword>
<dbReference type="EMBL" id="MNCJ02000323">
    <property type="protein sequence ID" value="KAF5794158.1"/>
    <property type="molecule type" value="Genomic_DNA"/>
</dbReference>
<dbReference type="AlphaFoldDB" id="A0A9K3ICG1"/>
<evidence type="ECO:0000259" key="2">
    <source>
        <dbReference type="PROSITE" id="PS50102"/>
    </source>
</evidence>
<dbReference type="GO" id="GO:0003723">
    <property type="term" value="F:RNA binding"/>
    <property type="evidence" value="ECO:0007669"/>
    <property type="project" value="UniProtKB-UniRule"/>
</dbReference>
<proteinExistence type="predicted"/>
<name>A0A9K3ICG1_HELAN</name>
<keyword evidence="1" id="KW-0694">RNA-binding</keyword>
<organism evidence="3 4">
    <name type="scientific">Helianthus annuus</name>
    <name type="common">Common sunflower</name>
    <dbReference type="NCBI Taxonomy" id="4232"/>
    <lineage>
        <taxon>Eukaryota</taxon>
        <taxon>Viridiplantae</taxon>
        <taxon>Streptophyta</taxon>
        <taxon>Embryophyta</taxon>
        <taxon>Tracheophyta</taxon>
        <taxon>Spermatophyta</taxon>
        <taxon>Magnoliopsida</taxon>
        <taxon>eudicotyledons</taxon>
        <taxon>Gunneridae</taxon>
        <taxon>Pentapetalae</taxon>
        <taxon>asterids</taxon>
        <taxon>campanulids</taxon>
        <taxon>Asterales</taxon>
        <taxon>Asteraceae</taxon>
        <taxon>Asteroideae</taxon>
        <taxon>Heliantheae alliance</taxon>
        <taxon>Heliantheae</taxon>
        <taxon>Helianthus</taxon>
    </lineage>
</organism>
<dbReference type="Proteomes" id="UP000215914">
    <property type="component" value="Unassembled WGS sequence"/>
</dbReference>
<dbReference type="Pfam" id="PF00076">
    <property type="entry name" value="RRM_1"/>
    <property type="match status" value="1"/>
</dbReference>
<dbReference type="InterPro" id="IPR035979">
    <property type="entry name" value="RBD_domain_sf"/>
</dbReference>
<evidence type="ECO:0000313" key="3">
    <source>
        <dbReference type="EMBL" id="KAF5794158.1"/>
    </source>
</evidence>
<sequence length="204" mass="23380">MGSRRKPIPVETLARITKFYVTNLPDNCSGANLAREVRNFGEIFDIYVARKRDKVGRRFAFVSLLDVKDRREMEKVLSSIRLGEYKLKVNVARFVLEEGEVKEDSVCAFESLHGRSLVLKVCSLEVLQRVKRLLEEMKLGEGEVRCLGGFLILITFRSKEHAKMALGELVGRPELFCSVLVWEGQDLPFERVAWLKVYGIPRAF</sequence>
<dbReference type="Gene3D" id="3.30.70.330">
    <property type="match status" value="1"/>
</dbReference>
<evidence type="ECO:0000313" key="4">
    <source>
        <dbReference type="Proteomes" id="UP000215914"/>
    </source>
</evidence>
<evidence type="ECO:0000256" key="1">
    <source>
        <dbReference type="PROSITE-ProRule" id="PRU00176"/>
    </source>
</evidence>
<dbReference type="CDD" id="cd00590">
    <property type="entry name" value="RRM_SF"/>
    <property type="match status" value="1"/>
</dbReference>
<dbReference type="PROSITE" id="PS50102">
    <property type="entry name" value="RRM"/>
    <property type="match status" value="1"/>
</dbReference>
<dbReference type="SUPFAM" id="SSF54928">
    <property type="entry name" value="RNA-binding domain, RBD"/>
    <property type="match status" value="1"/>
</dbReference>
<reference evidence="3" key="2">
    <citation type="submission" date="2020-06" db="EMBL/GenBank/DDBJ databases">
        <title>Helianthus annuus Genome sequencing and assembly Release 2.</title>
        <authorList>
            <person name="Gouzy J."/>
            <person name="Langlade N."/>
            <person name="Munos S."/>
        </authorList>
    </citation>
    <scope>NUCLEOTIDE SEQUENCE</scope>
    <source>
        <tissue evidence="3">Leaves</tissue>
    </source>
</reference>
<dbReference type="Gramene" id="mRNA:HanXRQr2_Chr08g0324961">
    <property type="protein sequence ID" value="CDS:HanXRQr2_Chr08g0324961.1"/>
    <property type="gene ID" value="HanXRQr2_Chr08g0324961"/>
</dbReference>